<proteinExistence type="predicted"/>
<feature type="transmembrane region" description="Helical" evidence="6">
    <location>
        <begin position="409"/>
        <end position="427"/>
    </location>
</feature>
<dbReference type="EMBL" id="KB308962">
    <property type="protein sequence ID" value="ELT95978.1"/>
    <property type="molecule type" value="Genomic_DNA"/>
</dbReference>
<keyword evidence="9" id="KW-1185">Reference proteome</keyword>
<feature type="transmembrane region" description="Helical" evidence="6">
    <location>
        <begin position="705"/>
        <end position="726"/>
    </location>
</feature>
<evidence type="ECO:0000256" key="5">
    <source>
        <dbReference type="SAM" id="MobiDB-lite"/>
    </source>
</evidence>
<dbReference type="PANTHER" id="PTHR23121:SF9">
    <property type="entry name" value="SODIUM-DEPENDENT GLUCOSE TRANSPORTER 1"/>
    <property type="match status" value="1"/>
</dbReference>
<dbReference type="AlphaFoldDB" id="R7TQ11"/>
<keyword evidence="3 6" id="KW-0472">Membrane</keyword>
<evidence type="ECO:0000256" key="4">
    <source>
        <dbReference type="SAM" id="Coils"/>
    </source>
</evidence>
<gene>
    <name evidence="7" type="ORF">CAPTEDRAFT_186702</name>
</gene>
<dbReference type="PANTHER" id="PTHR23121">
    <property type="entry name" value="SODIUM-DEPENDENT GLUCOSE TRANSPORTER 1"/>
    <property type="match status" value="1"/>
</dbReference>
<evidence type="ECO:0000313" key="8">
    <source>
        <dbReference type="EnsemblMetazoa" id="CapteP186702"/>
    </source>
</evidence>
<feature type="coiled-coil region" evidence="4">
    <location>
        <begin position="112"/>
        <end position="139"/>
    </location>
</feature>
<dbReference type="InterPro" id="IPR036259">
    <property type="entry name" value="MFS_trans_sf"/>
</dbReference>
<feature type="transmembrane region" description="Helical" evidence="6">
    <location>
        <begin position="763"/>
        <end position="785"/>
    </location>
</feature>
<dbReference type="EnsemblMetazoa" id="CapteT186702">
    <property type="protein sequence ID" value="CapteP186702"/>
    <property type="gene ID" value="CapteG186702"/>
</dbReference>
<reference evidence="9" key="1">
    <citation type="submission" date="2012-12" db="EMBL/GenBank/DDBJ databases">
        <authorList>
            <person name="Hellsten U."/>
            <person name="Grimwood J."/>
            <person name="Chapman J.A."/>
            <person name="Shapiro H."/>
            <person name="Aerts A."/>
            <person name="Otillar R.P."/>
            <person name="Terry A.Y."/>
            <person name="Boore J.L."/>
            <person name="Simakov O."/>
            <person name="Marletaz F."/>
            <person name="Cho S.-J."/>
            <person name="Edsinger-Gonzales E."/>
            <person name="Havlak P."/>
            <person name="Kuo D.-H."/>
            <person name="Larsson T."/>
            <person name="Lv J."/>
            <person name="Arendt D."/>
            <person name="Savage R."/>
            <person name="Osoegawa K."/>
            <person name="de Jong P."/>
            <person name="Lindberg D.R."/>
            <person name="Seaver E.C."/>
            <person name="Weisblat D.A."/>
            <person name="Putnam N.H."/>
            <person name="Grigoriev I.V."/>
            <person name="Rokhsar D.S."/>
        </authorList>
    </citation>
    <scope>NUCLEOTIDE SEQUENCE</scope>
    <source>
        <strain evidence="9">I ESC-2004</strain>
    </source>
</reference>
<dbReference type="Proteomes" id="UP000014760">
    <property type="component" value="Unassembled WGS sequence"/>
</dbReference>
<feature type="region of interest" description="Disordered" evidence="5">
    <location>
        <begin position="1"/>
        <end position="30"/>
    </location>
</feature>
<feature type="transmembrane region" description="Helical" evidence="6">
    <location>
        <begin position="540"/>
        <end position="566"/>
    </location>
</feature>
<evidence type="ECO:0000256" key="3">
    <source>
        <dbReference type="ARBA" id="ARBA00023136"/>
    </source>
</evidence>
<protein>
    <submittedName>
        <fullName evidence="7 8">Uncharacterized protein</fullName>
    </submittedName>
</protein>
<keyword evidence="2 6" id="KW-1133">Transmembrane helix</keyword>
<feature type="compositionally biased region" description="Basic and acidic residues" evidence="5">
    <location>
        <begin position="312"/>
        <end position="323"/>
    </location>
</feature>
<evidence type="ECO:0000256" key="1">
    <source>
        <dbReference type="ARBA" id="ARBA00022692"/>
    </source>
</evidence>
<sequence>MLRKLRTLWSKGEKGGGANDRLHGATKDGTITPTYEDVLPKYAKQEDSDMTQENAYDNIEGALRALAPLLDQRGSADGSEAKKTSDSPPMSTFKAPLLNIKERDELVLDDILSDLNNTCAELDLQIMAAERKKREAEENVSPPASPLSPPPDFVDSHDLHEPLVPQIFVLNDEDEETSIIHSCPDLPSIKLRPKKVTFNDTIERYERPESVVSSCGDQEPRLSFTATRDIDRGEEYLTVNSPPKLIVPPPKPPRLKKQTSMPATVERSCYFAAIGSPLRLSKSEIVPIKLHHTNGTHETKDTTDETTEFEDEKLTPNSRKDQLPTKIKEPKPIIYVKTMKKTRTLFVFLMVFCIGLSYSLPGLLLHALSYHINDSYEAVSRSYALNALGILVGILIAKETAKAVCLSDIAAIFALLVAAGCSVSLVWCRSGWQLILASFGRGIGEGIGITGAVLQLQKFWHDSHWPLCLHAVFIILAVCGMITSQLIHPFLTPSSHFASLQSTLHKFGAEGFEVGIGRNATDVYDGIYGVYEASALPACIIAFILIAIISVTCALLMLGIALYSCIQNTRHKTRENYNKNLRLEQLKQNIEVKRNVNKPCLKRSLSTDEETNDETRLLAPGPCALEQQLAKLSELAENNAKKESAEKKVTIQIPRDDRWFQAQQSFDTPTLLFLYVFFCFALGTEFTNARFLYVYAAKCRLHLPLMHGSLVLTLFWGTILVSRVAAIPLSRVLTPNTIMISCLMLNLVSPIVLLTYGQKYPSFFWIFAGLLGLSLGPILPGGLTWANIFLSCASKSIALALGFGAVGAGLLSWLAGFLLDFFGYESLMYLNIAIAGFNILLYFPVMVILSRRSWFRLKPQLVLEPKKAVQVSYV</sequence>
<feature type="transmembrane region" description="Helical" evidence="6">
    <location>
        <begin position="345"/>
        <end position="368"/>
    </location>
</feature>
<feature type="transmembrane region" description="Helical" evidence="6">
    <location>
        <begin position="797"/>
        <end position="822"/>
    </location>
</feature>
<feature type="region of interest" description="Disordered" evidence="5">
    <location>
        <begin position="293"/>
        <end position="323"/>
    </location>
</feature>
<feature type="region of interest" description="Disordered" evidence="5">
    <location>
        <begin position="240"/>
        <end position="259"/>
    </location>
</feature>
<evidence type="ECO:0000256" key="2">
    <source>
        <dbReference type="ARBA" id="ARBA00022989"/>
    </source>
</evidence>
<dbReference type="SUPFAM" id="SSF103473">
    <property type="entry name" value="MFS general substrate transporter"/>
    <property type="match status" value="1"/>
</dbReference>
<dbReference type="EMBL" id="AMQN01002361">
    <property type="status" value="NOT_ANNOTATED_CDS"/>
    <property type="molecule type" value="Genomic_DNA"/>
</dbReference>
<feature type="transmembrane region" description="Helical" evidence="6">
    <location>
        <begin position="738"/>
        <end position="757"/>
    </location>
</feature>
<evidence type="ECO:0000313" key="7">
    <source>
        <dbReference type="EMBL" id="ELT95978.1"/>
    </source>
</evidence>
<feature type="transmembrane region" description="Helical" evidence="6">
    <location>
        <begin position="433"/>
        <end position="455"/>
    </location>
</feature>
<keyword evidence="1 6" id="KW-0812">Transmembrane</keyword>
<reference evidence="7 9" key="2">
    <citation type="journal article" date="2013" name="Nature">
        <title>Insights into bilaterian evolution from three spiralian genomes.</title>
        <authorList>
            <person name="Simakov O."/>
            <person name="Marletaz F."/>
            <person name="Cho S.J."/>
            <person name="Edsinger-Gonzales E."/>
            <person name="Havlak P."/>
            <person name="Hellsten U."/>
            <person name="Kuo D.H."/>
            <person name="Larsson T."/>
            <person name="Lv J."/>
            <person name="Arendt D."/>
            <person name="Savage R."/>
            <person name="Osoegawa K."/>
            <person name="de Jong P."/>
            <person name="Grimwood J."/>
            <person name="Chapman J.A."/>
            <person name="Shapiro H."/>
            <person name="Aerts A."/>
            <person name="Otillar R.P."/>
            <person name="Terry A.Y."/>
            <person name="Boore J.L."/>
            <person name="Grigoriev I.V."/>
            <person name="Lindberg D.R."/>
            <person name="Seaver E.C."/>
            <person name="Weisblat D.A."/>
            <person name="Putnam N.H."/>
            <person name="Rokhsar D.S."/>
        </authorList>
    </citation>
    <scope>NUCLEOTIDE SEQUENCE</scope>
    <source>
        <strain evidence="7 9">I ESC-2004</strain>
    </source>
</reference>
<accession>R7TQ11</accession>
<keyword evidence="4" id="KW-0175">Coiled coil</keyword>
<evidence type="ECO:0000256" key="6">
    <source>
        <dbReference type="SAM" id="Phobius"/>
    </source>
</evidence>
<feature type="region of interest" description="Disordered" evidence="5">
    <location>
        <begin position="74"/>
        <end position="93"/>
    </location>
</feature>
<name>R7TQ11_CAPTE</name>
<feature type="transmembrane region" description="Helical" evidence="6">
    <location>
        <begin position="672"/>
        <end position="693"/>
    </location>
</feature>
<reference evidence="8" key="3">
    <citation type="submission" date="2015-06" db="UniProtKB">
        <authorList>
            <consortium name="EnsemblMetazoa"/>
        </authorList>
    </citation>
    <scope>IDENTIFICATION</scope>
</reference>
<evidence type="ECO:0000313" key="9">
    <source>
        <dbReference type="Proteomes" id="UP000014760"/>
    </source>
</evidence>
<feature type="transmembrane region" description="Helical" evidence="6">
    <location>
        <begin position="828"/>
        <end position="849"/>
    </location>
</feature>
<organism evidence="7">
    <name type="scientific">Capitella teleta</name>
    <name type="common">Polychaete worm</name>
    <dbReference type="NCBI Taxonomy" id="283909"/>
    <lineage>
        <taxon>Eukaryota</taxon>
        <taxon>Metazoa</taxon>
        <taxon>Spiralia</taxon>
        <taxon>Lophotrochozoa</taxon>
        <taxon>Annelida</taxon>
        <taxon>Polychaeta</taxon>
        <taxon>Sedentaria</taxon>
        <taxon>Scolecida</taxon>
        <taxon>Capitellidae</taxon>
        <taxon>Capitella</taxon>
    </lineage>
</organism>
<feature type="transmembrane region" description="Helical" evidence="6">
    <location>
        <begin position="380"/>
        <end position="397"/>
    </location>
</feature>
<dbReference type="HOGENOM" id="CLU_328794_0_0_1"/>
<feature type="transmembrane region" description="Helical" evidence="6">
    <location>
        <begin position="467"/>
        <end position="487"/>
    </location>
</feature>